<sequence>MDSIASALARKDRGEVILAITNIVNFIEAATLLARIRVAMDKGIKYVIFDCDCASVVHGIQGSLETV</sequence>
<accession>A0A2P5CMX6</accession>
<comment type="caution">
    <text evidence="2">The sequence shown here is derived from an EMBL/GenBank/DDBJ whole genome shotgun (WGS) entry which is preliminary data.</text>
</comment>
<dbReference type="Proteomes" id="UP000237105">
    <property type="component" value="Unassembled WGS sequence"/>
</dbReference>
<dbReference type="Pfam" id="PF13456">
    <property type="entry name" value="RVT_3"/>
    <property type="match status" value="1"/>
</dbReference>
<dbReference type="InterPro" id="IPR002156">
    <property type="entry name" value="RNaseH_domain"/>
</dbReference>
<dbReference type="EMBL" id="JXTB01000113">
    <property type="protein sequence ID" value="PON62399.1"/>
    <property type="molecule type" value="Genomic_DNA"/>
</dbReference>
<organism evidence="2 3">
    <name type="scientific">Parasponia andersonii</name>
    <name type="common">Sponia andersonii</name>
    <dbReference type="NCBI Taxonomy" id="3476"/>
    <lineage>
        <taxon>Eukaryota</taxon>
        <taxon>Viridiplantae</taxon>
        <taxon>Streptophyta</taxon>
        <taxon>Embryophyta</taxon>
        <taxon>Tracheophyta</taxon>
        <taxon>Spermatophyta</taxon>
        <taxon>Magnoliopsida</taxon>
        <taxon>eudicotyledons</taxon>
        <taxon>Gunneridae</taxon>
        <taxon>Pentapetalae</taxon>
        <taxon>rosids</taxon>
        <taxon>fabids</taxon>
        <taxon>Rosales</taxon>
        <taxon>Cannabaceae</taxon>
        <taxon>Parasponia</taxon>
    </lineage>
</organism>
<name>A0A2P5CMX6_PARAD</name>
<dbReference type="GO" id="GO:0003676">
    <property type="term" value="F:nucleic acid binding"/>
    <property type="evidence" value="ECO:0007669"/>
    <property type="project" value="InterPro"/>
</dbReference>
<dbReference type="OrthoDB" id="10378031at2759"/>
<evidence type="ECO:0000313" key="2">
    <source>
        <dbReference type="EMBL" id="PON62399.1"/>
    </source>
</evidence>
<evidence type="ECO:0000313" key="3">
    <source>
        <dbReference type="Proteomes" id="UP000237105"/>
    </source>
</evidence>
<reference evidence="3" key="1">
    <citation type="submission" date="2016-06" db="EMBL/GenBank/DDBJ databases">
        <title>Parallel loss of symbiosis genes in relatives of nitrogen-fixing non-legume Parasponia.</title>
        <authorList>
            <person name="Van Velzen R."/>
            <person name="Holmer R."/>
            <person name="Bu F."/>
            <person name="Rutten L."/>
            <person name="Van Zeijl A."/>
            <person name="Liu W."/>
            <person name="Santuari L."/>
            <person name="Cao Q."/>
            <person name="Sharma T."/>
            <person name="Shen D."/>
            <person name="Roswanjaya Y."/>
            <person name="Wardhani T."/>
            <person name="Kalhor M.S."/>
            <person name="Jansen J."/>
            <person name="Van den Hoogen J."/>
            <person name="Gungor B."/>
            <person name="Hartog M."/>
            <person name="Hontelez J."/>
            <person name="Verver J."/>
            <person name="Yang W.-C."/>
            <person name="Schijlen E."/>
            <person name="Repin R."/>
            <person name="Schilthuizen M."/>
            <person name="Schranz E."/>
            <person name="Heidstra R."/>
            <person name="Miyata K."/>
            <person name="Fedorova E."/>
            <person name="Kohlen W."/>
            <person name="Bisseling T."/>
            <person name="Smit S."/>
            <person name="Geurts R."/>
        </authorList>
    </citation>
    <scope>NUCLEOTIDE SEQUENCE [LARGE SCALE GENOMIC DNA]</scope>
    <source>
        <strain evidence="3">cv. WU1-14</strain>
    </source>
</reference>
<evidence type="ECO:0000259" key="1">
    <source>
        <dbReference type="Pfam" id="PF13456"/>
    </source>
</evidence>
<dbReference type="GO" id="GO:0004523">
    <property type="term" value="F:RNA-DNA hybrid ribonuclease activity"/>
    <property type="evidence" value="ECO:0007669"/>
    <property type="project" value="InterPro"/>
</dbReference>
<dbReference type="AlphaFoldDB" id="A0A2P5CMX6"/>
<proteinExistence type="predicted"/>
<protein>
    <recommendedName>
        <fullName evidence="1">RNase H type-1 domain-containing protein</fullName>
    </recommendedName>
</protein>
<keyword evidence="3" id="KW-1185">Reference proteome</keyword>
<gene>
    <name evidence="2" type="ORF">PanWU01x14_139240</name>
</gene>
<feature type="domain" description="RNase H type-1" evidence="1">
    <location>
        <begin position="6"/>
        <end position="62"/>
    </location>
</feature>